<evidence type="ECO:0000256" key="4">
    <source>
        <dbReference type="ARBA" id="ARBA00022692"/>
    </source>
</evidence>
<keyword evidence="7 8" id="KW-0998">Cell outer membrane</keyword>
<dbReference type="NCBIfam" id="TIGR01782">
    <property type="entry name" value="TonB-Xanth-Caul"/>
    <property type="match status" value="1"/>
</dbReference>
<evidence type="ECO:0000256" key="1">
    <source>
        <dbReference type="ARBA" id="ARBA00004571"/>
    </source>
</evidence>
<gene>
    <name evidence="13" type="ORF">CSC65_07085</name>
</gene>
<protein>
    <submittedName>
        <fullName evidence="13">TonB-dependent receptor</fullName>
    </submittedName>
</protein>
<evidence type="ECO:0000256" key="5">
    <source>
        <dbReference type="ARBA" id="ARBA00023077"/>
    </source>
</evidence>
<dbReference type="PANTHER" id="PTHR40980:SF4">
    <property type="entry name" value="TONB-DEPENDENT RECEPTOR-LIKE BETA-BARREL DOMAIN-CONTAINING PROTEIN"/>
    <property type="match status" value="1"/>
</dbReference>
<evidence type="ECO:0000259" key="12">
    <source>
        <dbReference type="Pfam" id="PF07715"/>
    </source>
</evidence>
<dbReference type="PANTHER" id="PTHR40980">
    <property type="entry name" value="PLUG DOMAIN-CONTAINING PROTEIN"/>
    <property type="match status" value="1"/>
</dbReference>
<evidence type="ECO:0000313" key="13">
    <source>
        <dbReference type="EMBL" id="KAF1695516.1"/>
    </source>
</evidence>
<keyword evidence="2 8" id="KW-0813">Transport</keyword>
<dbReference type="Gene3D" id="2.170.130.10">
    <property type="entry name" value="TonB-dependent receptor, plug domain"/>
    <property type="match status" value="1"/>
</dbReference>
<keyword evidence="3 8" id="KW-1134">Transmembrane beta strand</keyword>
<dbReference type="Pfam" id="PF00593">
    <property type="entry name" value="TonB_dep_Rec_b-barrel"/>
    <property type="match status" value="1"/>
</dbReference>
<feature type="chain" id="PRO_5045985177" evidence="10">
    <location>
        <begin position="27"/>
        <end position="858"/>
    </location>
</feature>
<accession>A0ABQ6Z8L0</accession>
<dbReference type="EMBL" id="PDWN01000005">
    <property type="protein sequence ID" value="KAF1695516.1"/>
    <property type="molecule type" value="Genomic_DNA"/>
</dbReference>
<evidence type="ECO:0000256" key="2">
    <source>
        <dbReference type="ARBA" id="ARBA00022448"/>
    </source>
</evidence>
<evidence type="ECO:0000256" key="8">
    <source>
        <dbReference type="PROSITE-ProRule" id="PRU01360"/>
    </source>
</evidence>
<evidence type="ECO:0000259" key="11">
    <source>
        <dbReference type="Pfam" id="PF00593"/>
    </source>
</evidence>
<keyword evidence="4 8" id="KW-0812">Transmembrane</keyword>
<keyword evidence="6 8" id="KW-0472">Membrane</keyword>
<dbReference type="PROSITE" id="PS52016">
    <property type="entry name" value="TONB_DEPENDENT_REC_3"/>
    <property type="match status" value="1"/>
</dbReference>
<feature type="domain" description="TonB-dependent receptor plug" evidence="12">
    <location>
        <begin position="63"/>
        <end position="168"/>
    </location>
</feature>
<keyword evidence="13" id="KW-0675">Receptor</keyword>
<reference evidence="13 14" key="1">
    <citation type="submission" date="2017-10" db="EMBL/GenBank/DDBJ databases">
        <title>Whole genome sequencing of members of genus Pseudoxanthomonas.</title>
        <authorList>
            <person name="Kumar S."/>
            <person name="Bansal K."/>
            <person name="Kaur A."/>
            <person name="Patil P."/>
            <person name="Sharma S."/>
            <person name="Patil P.B."/>
        </authorList>
    </citation>
    <scope>NUCLEOTIDE SEQUENCE [LARGE SCALE GENOMIC DNA]</scope>
    <source>
        <strain evidence="13 14">DSM 17801</strain>
    </source>
</reference>
<organism evidence="13 14">
    <name type="scientific">Pseudoxanthomonas daejeonensis</name>
    <dbReference type="NCBI Taxonomy" id="266062"/>
    <lineage>
        <taxon>Bacteria</taxon>
        <taxon>Pseudomonadati</taxon>
        <taxon>Pseudomonadota</taxon>
        <taxon>Gammaproteobacteria</taxon>
        <taxon>Lysobacterales</taxon>
        <taxon>Lysobacteraceae</taxon>
        <taxon>Pseudoxanthomonas</taxon>
    </lineage>
</organism>
<keyword evidence="10" id="KW-0732">Signal</keyword>
<feature type="signal peptide" evidence="10">
    <location>
        <begin position="1"/>
        <end position="26"/>
    </location>
</feature>
<feature type="domain" description="TonB-dependent receptor-like beta-barrel" evidence="11">
    <location>
        <begin position="351"/>
        <end position="825"/>
    </location>
</feature>
<sequence>MRKIQRNALTAFILSNLALMAGPVGAQDSGVPAAPAKEGDVTQLDTVQVTGRRAADRAAIDDKRYADAQVDAIRSDDVGRLPDQNVAEAVRRLPGVTTQNDQGEGRYLTVRGVSPDLLNVSLNGQTAPAPEPDGRQVKLDDIPSALIGSVTVSKTLTPDMDANAIAGAVNIETLSAFDREGNFGNLRGAYGHNDLNSSNPYEFDGSFGGRFGADDQFGAVVALNYSERKIGTQNVQNTGDWIEVDDEIVPEGLDLRQYNTNRTRSGAVANLDWRPNDDTSLFLRLMYSKYQDSETRDRFSVEFDEDGIIPFGPDGGNFTDAEGVRALRTRQEDTSTFTSSIGGKFEFDDSELRTELTYSRANKRDPHRDEWGFKQDDISGEYNLVPDPYLVVPWGEDPYDASLYEPDFYEPESRRAVEDLYQARVDYMMPIQVGDGSDLQFGAKYIDRRKTNDQTGEAWEYDDGDLMLSDVAGNPIGSIWNGRYRFGPTINGPAANAYFNANTGEFEEDEAGTLSASLAGDYRITEKITSAYVMGRLRFGDVTWIPGVRMEHTQGDYAAYAFDLDDAALDDPFNSFGSRSYTDFFPGLNVRFDASENFVVRAAATRAIGRPNYESLAPFVQIEDANSSEPQVSMGNPDLDPLYSNNFDLSVEYYVGNMGLLSAAVFYKDIKNPIFESTSTGQDGSFGGLDLVNAEVGTWTNADSAKLKGLELNAQYELSFLPAPFDGLSVGANITFSDSEASGIPDRDDTLPLIDQSDRVASAQLTYEKYGFSARLAYTYRSEQLMEVGGAPEEDIYLDRLDQWDARVAYTFGEDLTVFVEGSNLNDAAMRTYMGYRDRLGEKEIYGATIRLGLQYKF</sequence>
<proteinExistence type="inferred from homology"/>
<dbReference type="InterPro" id="IPR039426">
    <property type="entry name" value="TonB-dep_rcpt-like"/>
</dbReference>
<dbReference type="InterPro" id="IPR036942">
    <property type="entry name" value="Beta-barrel_TonB_sf"/>
</dbReference>
<dbReference type="SUPFAM" id="SSF56935">
    <property type="entry name" value="Porins"/>
    <property type="match status" value="1"/>
</dbReference>
<evidence type="ECO:0000256" key="6">
    <source>
        <dbReference type="ARBA" id="ARBA00023136"/>
    </source>
</evidence>
<name>A0ABQ6Z8L0_9GAMM</name>
<comment type="subcellular location">
    <subcellularLocation>
        <location evidence="1 8">Cell outer membrane</location>
        <topology evidence="1 8">Multi-pass membrane protein</topology>
    </subcellularLocation>
</comment>
<dbReference type="Gene3D" id="2.40.170.20">
    <property type="entry name" value="TonB-dependent receptor, beta-barrel domain"/>
    <property type="match status" value="1"/>
</dbReference>
<dbReference type="CDD" id="cd01347">
    <property type="entry name" value="ligand_gated_channel"/>
    <property type="match status" value="1"/>
</dbReference>
<dbReference type="InterPro" id="IPR010104">
    <property type="entry name" value="TonB_rcpt_bac"/>
</dbReference>
<keyword evidence="14" id="KW-1185">Reference proteome</keyword>
<dbReference type="RefSeq" id="WP_162409868.1">
    <property type="nucleotide sequence ID" value="NZ_PDWN01000005.1"/>
</dbReference>
<evidence type="ECO:0000256" key="10">
    <source>
        <dbReference type="SAM" id="SignalP"/>
    </source>
</evidence>
<comment type="similarity">
    <text evidence="8 9">Belongs to the TonB-dependent receptor family.</text>
</comment>
<dbReference type="InterPro" id="IPR037066">
    <property type="entry name" value="Plug_dom_sf"/>
</dbReference>
<evidence type="ECO:0000256" key="9">
    <source>
        <dbReference type="RuleBase" id="RU003357"/>
    </source>
</evidence>
<dbReference type="InterPro" id="IPR012910">
    <property type="entry name" value="Plug_dom"/>
</dbReference>
<dbReference type="Proteomes" id="UP000788419">
    <property type="component" value="Unassembled WGS sequence"/>
</dbReference>
<keyword evidence="5 9" id="KW-0798">TonB box</keyword>
<evidence type="ECO:0000313" key="14">
    <source>
        <dbReference type="Proteomes" id="UP000788419"/>
    </source>
</evidence>
<evidence type="ECO:0000256" key="3">
    <source>
        <dbReference type="ARBA" id="ARBA00022452"/>
    </source>
</evidence>
<evidence type="ECO:0000256" key="7">
    <source>
        <dbReference type="ARBA" id="ARBA00023237"/>
    </source>
</evidence>
<dbReference type="InterPro" id="IPR000531">
    <property type="entry name" value="Beta-barrel_TonB"/>
</dbReference>
<dbReference type="Pfam" id="PF07715">
    <property type="entry name" value="Plug"/>
    <property type="match status" value="1"/>
</dbReference>
<comment type="caution">
    <text evidence="13">The sequence shown here is derived from an EMBL/GenBank/DDBJ whole genome shotgun (WGS) entry which is preliminary data.</text>
</comment>